<accession>A0A3G7U5E9</accession>
<evidence type="ECO:0000313" key="1">
    <source>
        <dbReference type="EMBL" id="AZE54614.1"/>
    </source>
</evidence>
<proteinExistence type="predicted"/>
<reference evidence="1 2" key="1">
    <citation type="submission" date="2018-03" db="EMBL/GenBank/DDBJ databases">
        <title>Diversity of phytobeneficial traits revealed by whole-genome analysis of worldwide-isolated phenazine-producing Pseudomonas spp.</title>
        <authorList>
            <person name="Biessy A."/>
            <person name="Novinscak A."/>
            <person name="Blom J."/>
            <person name="Leger G."/>
            <person name="Thomashow L.S."/>
            <person name="Cazorla F.M."/>
            <person name="Josic D."/>
            <person name="Filion M."/>
        </authorList>
    </citation>
    <scope>NUCLEOTIDE SEQUENCE [LARGE SCALE GENOMIC DNA]</scope>
    <source>
        <strain evidence="1 2">30B</strain>
    </source>
</reference>
<dbReference type="EMBL" id="CP027754">
    <property type="protein sequence ID" value="AZE54614.1"/>
    <property type="molecule type" value="Genomic_DNA"/>
</dbReference>
<evidence type="ECO:0000313" key="2">
    <source>
        <dbReference type="Proteomes" id="UP000268696"/>
    </source>
</evidence>
<dbReference type="RefSeq" id="WP_124377379.1">
    <property type="nucleotide sequence ID" value="NZ_CP027754.1"/>
</dbReference>
<dbReference type="Proteomes" id="UP000268696">
    <property type="component" value="Chromosome"/>
</dbReference>
<organism evidence="1 2">
    <name type="scientific">Pseudomonas synxantha</name>
    <dbReference type="NCBI Taxonomy" id="47883"/>
    <lineage>
        <taxon>Bacteria</taxon>
        <taxon>Pseudomonadati</taxon>
        <taxon>Pseudomonadota</taxon>
        <taxon>Gammaproteobacteria</taxon>
        <taxon>Pseudomonadales</taxon>
        <taxon>Pseudomonadaceae</taxon>
        <taxon>Pseudomonas</taxon>
    </lineage>
</organism>
<protein>
    <submittedName>
        <fullName evidence="1">Uncharacterized protein</fullName>
    </submittedName>
</protein>
<dbReference type="AlphaFoldDB" id="A0A3G7U5E9"/>
<name>A0A3G7U5E9_9PSED</name>
<gene>
    <name evidence="1" type="ORF">C4K03_2459</name>
</gene>
<sequence length="180" mass="19893">MKGAALNLKRKTNANFKYRLNSMYYAKYLSSAMPTELPPPENCAAFLSACQSQLCKFLPVGNAAEAHRKGDQRSGSLPQRPLCKRRVPPKSLAQLKTIFYIQHEYLSCAGWNAPVDLRRSDALNSPVFAANCSLGRFCIQHPNKNDIRLSVGISEKRHKEKAGGIHSIAEASIRTCGGPF</sequence>